<dbReference type="AlphaFoldDB" id="A0A9W6GIQ9"/>
<sequence precursor="true">MKRPFMLILLLISLLNLACGREMGEVERGKASYYSKDFEGRITFNGEIFSNRKLTAAHKTLPMGTIVRVTNLANGRSIEVRINDRGPYIGGRIIDLTERAFGRIADKKLGTIDVSVQVLK</sequence>
<feature type="signal peptide" evidence="3">
    <location>
        <begin position="1"/>
        <end position="18"/>
    </location>
</feature>
<evidence type="ECO:0000313" key="6">
    <source>
        <dbReference type="EMBL" id="GLI55929.1"/>
    </source>
</evidence>
<dbReference type="Gene3D" id="2.40.40.10">
    <property type="entry name" value="RlpA-like domain"/>
    <property type="match status" value="1"/>
</dbReference>
<name>A0A9W6GIQ9_9FUSO</name>
<comment type="similarity">
    <text evidence="3 4">Belongs to the RlpA family.</text>
</comment>
<feature type="domain" description="RlpA-like protein double-psi beta-barrel" evidence="5">
    <location>
        <begin position="27"/>
        <end position="115"/>
    </location>
</feature>
<comment type="function">
    <text evidence="3">Lytic transglycosylase with a strong preference for naked glycan strands that lack stem peptides.</text>
</comment>
<dbReference type="PANTHER" id="PTHR34183:SF1">
    <property type="entry name" value="ENDOLYTIC PEPTIDOGLYCAN TRANSGLYCOSYLASE RLPA"/>
    <property type="match status" value="1"/>
</dbReference>
<dbReference type="GO" id="GO:0008932">
    <property type="term" value="F:lytic endotransglycosylase activity"/>
    <property type="evidence" value="ECO:0007669"/>
    <property type="project" value="UniProtKB-UniRule"/>
</dbReference>
<dbReference type="HAMAP" id="MF_02071">
    <property type="entry name" value="RlpA"/>
    <property type="match status" value="1"/>
</dbReference>
<proteinExistence type="inferred from homology"/>
<protein>
    <recommendedName>
        <fullName evidence="3">Probable endolytic peptidoglycan transglycosylase RlpA</fullName>
        <ecNumber evidence="3">4.2.2.-</ecNumber>
    </recommendedName>
</protein>
<evidence type="ECO:0000256" key="2">
    <source>
        <dbReference type="ARBA" id="ARBA00023316"/>
    </source>
</evidence>
<evidence type="ECO:0000256" key="4">
    <source>
        <dbReference type="RuleBase" id="RU003495"/>
    </source>
</evidence>
<evidence type="ECO:0000313" key="7">
    <source>
        <dbReference type="Proteomes" id="UP001144471"/>
    </source>
</evidence>
<dbReference type="InterPro" id="IPR012997">
    <property type="entry name" value="RplA"/>
</dbReference>
<keyword evidence="7" id="KW-1185">Reference proteome</keyword>
<dbReference type="SUPFAM" id="SSF50685">
    <property type="entry name" value="Barwin-like endoglucanases"/>
    <property type="match status" value="1"/>
</dbReference>
<dbReference type="GO" id="GO:0071555">
    <property type="term" value="P:cell wall organization"/>
    <property type="evidence" value="ECO:0007669"/>
    <property type="project" value="UniProtKB-KW"/>
</dbReference>
<dbReference type="NCBIfam" id="TIGR00413">
    <property type="entry name" value="rlpA"/>
    <property type="match status" value="1"/>
</dbReference>
<dbReference type="EMBL" id="BSDY01000005">
    <property type="protein sequence ID" value="GLI55929.1"/>
    <property type="molecule type" value="Genomic_DNA"/>
</dbReference>
<evidence type="ECO:0000256" key="3">
    <source>
        <dbReference type="HAMAP-Rule" id="MF_02071"/>
    </source>
</evidence>
<dbReference type="EC" id="4.2.2.-" evidence="3"/>
<accession>A0A9W6GIQ9</accession>
<evidence type="ECO:0000259" key="5">
    <source>
        <dbReference type="Pfam" id="PF03330"/>
    </source>
</evidence>
<evidence type="ECO:0000256" key="1">
    <source>
        <dbReference type="ARBA" id="ARBA00023239"/>
    </source>
</evidence>
<dbReference type="InterPro" id="IPR009009">
    <property type="entry name" value="RlpA-like_DPBB"/>
</dbReference>
<organism evidence="6 7">
    <name type="scientific">Propionigenium maris DSM 9537</name>
    <dbReference type="NCBI Taxonomy" id="1123000"/>
    <lineage>
        <taxon>Bacteria</taxon>
        <taxon>Fusobacteriati</taxon>
        <taxon>Fusobacteriota</taxon>
        <taxon>Fusobacteriia</taxon>
        <taxon>Fusobacteriales</taxon>
        <taxon>Fusobacteriaceae</taxon>
        <taxon>Propionigenium</taxon>
    </lineage>
</organism>
<dbReference type="GO" id="GO:0000270">
    <property type="term" value="P:peptidoglycan metabolic process"/>
    <property type="evidence" value="ECO:0007669"/>
    <property type="project" value="UniProtKB-UniRule"/>
</dbReference>
<dbReference type="CDD" id="cd22268">
    <property type="entry name" value="DPBB_RlpA-like"/>
    <property type="match status" value="1"/>
</dbReference>
<dbReference type="Pfam" id="PF03330">
    <property type="entry name" value="DPBB_1"/>
    <property type="match status" value="1"/>
</dbReference>
<gene>
    <name evidence="3" type="primary">rlpA</name>
    <name evidence="6" type="ORF">PM10SUCC1_14430</name>
</gene>
<dbReference type="InterPro" id="IPR034718">
    <property type="entry name" value="RlpA"/>
</dbReference>
<dbReference type="PANTHER" id="PTHR34183">
    <property type="entry name" value="ENDOLYTIC PEPTIDOGLYCAN TRANSGLYCOSYLASE RLPA"/>
    <property type="match status" value="1"/>
</dbReference>
<keyword evidence="3" id="KW-0732">Signal</keyword>
<keyword evidence="2 3" id="KW-0961">Cell wall biogenesis/degradation</keyword>
<feature type="chain" id="PRO_5041028449" description="Probable endolytic peptidoglycan transglycosylase RlpA" evidence="3">
    <location>
        <begin position="19"/>
        <end position="120"/>
    </location>
</feature>
<keyword evidence="1 3" id="KW-0456">Lyase</keyword>
<reference evidence="6" key="1">
    <citation type="submission" date="2022-12" db="EMBL/GenBank/DDBJ databases">
        <title>Reference genome sequencing for broad-spectrum identification of bacterial and archaeal isolates by mass spectrometry.</title>
        <authorList>
            <person name="Sekiguchi Y."/>
            <person name="Tourlousse D.M."/>
        </authorList>
    </citation>
    <scope>NUCLEOTIDE SEQUENCE</scope>
    <source>
        <strain evidence="6">10succ1</strain>
    </source>
</reference>
<dbReference type="RefSeq" id="WP_281834748.1">
    <property type="nucleotide sequence ID" value="NZ_BSDY01000005.1"/>
</dbReference>
<dbReference type="InterPro" id="IPR036908">
    <property type="entry name" value="RlpA-like_sf"/>
</dbReference>
<dbReference type="Proteomes" id="UP001144471">
    <property type="component" value="Unassembled WGS sequence"/>
</dbReference>
<comment type="caution">
    <text evidence="6">The sequence shown here is derived from an EMBL/GenBank/DDBJ whole genome shotgun (WGS) entry which is preliminary data.</text>
</comment>